<comment type="caution">
    <text evidence="2">The sequence shown here is derived from an EMBL/GenBank/DDBJ whole genome shotgun (WGS) entry which is preliminary data.</text>
</comment>
<keyword evidence="1" id="KW-0812">Transmembrane</keyword>
<gene>
    <name evidence="2" type="ORF">LCGC14_2494080</name>
</gene>
<evidence type="ECO:0000256" key="1">
    <source>
        <dbReference type="SAM" id="Phobius"/>
    </source>
</evidence>
<accession>A0A0F9DFN6</accession>
<protein>
    <submittedName>
        <fullName evidence="2">Uncharacterized protein</fullName>
    </submittedName>
</protein>
<feature type="transmembrane region" description="Helical" evidence="1">
    <location>
        <begin position="6"/>
        <end position="34"/>
    </location>
</feature>
<name>A0A0F9DFN6_9ZZZZ</name>
<organism evidence="2">
    <name type="scientific">marine sediment metagenome</name>
    <dbReference type="NCBI Taxonomy" id="412755"/>
    <lineage>
        <taxon>unclassified sequences</taxon>
        <taxon>metagenomes</taxon>
        <taxon>ecological metagenomes</taxon>
    </lineage>
</organism>
<sequence>MNYDDIVLQVWAGIVSLVVIVGLIVVASFVRFVLWHAHESLRDWARGD</sequence>
<reference evidence="2" key="1">
    <citation type="journal article" date="2015" name="Nature">
        <title>Complex archaea that bridge the gap between prokaryotes and eukaryotes.</title>
        <authorList>
            <person name="Spang A."/>
            <person name="Saw J.H."/>
            <person name="Jorgensen S.L."/>
            <person name="Zaremba-Niedzwiedzka K."/>
            <person name="Martijn J."/>
            <person name="Lind A.E."/>
            <person name="van Eijk R."/>
            <person name="Schleper C."/>
            <person name="Guy L."/>
            <person name="Ettema T.J."/>
        </authorList>
    </citation>
    <scope>NUCLEOTIDE SEQUENCE</scope>
</reference>
<keyword evidence="1" id="KW-1133">Transmembrane helix</keyword>
<dbReference type="AlphaFoldDB" id="A0A0F9DFN6"/>
<keyword evidence="1" id="KW-0472">Membrane</keyword>
<evidence type="ECO:0000313" key="2">
    <source>
        <dbReference type="EMBL" id="KKL16586.1"/>
    </source>
</evidence>
<dbReference type="EMBL" id="LAZR01039603">
    <property type="protein sequence ID" value="KKL16586.1"/>
    <property type="molecule type" value="Genomic_DNA"/>
</dbReference>
<proteinExistence type="predicted"/>